<evidence type="ECO:0000313" key="1">
    <source>
        <dbReference type="EMBL" id="GBO24058.1"/>
    </source>
</evidence>
<organism evidence="1 2">
    <name type="scientific">Araneus ventricosus</name>
    <name type="common">Orbweaver spider</name>
    <name type="synonym">Epeira ventricosa</name>
    <dbReference type="NCBI Taxonomy" id="182803"/>
    <lineage>
        <taxon>Eukaryota</taxon>
        <taxon>Metazoa</taxon>
        <taxon>Ecdysozoa</taxon>
        <taxon>Arthropoda</taxon>
        <taxon>Chelicerata</taxon>
        <taxon>Arachnida</taxon>
        <taxon>Araneae</taxon>
        <taxon>Araneomorphae</taxon>
        <taxon>Entelegynae</taxon>
        <taxon>Araneoidea</taxon>
        <taxon>Araneidae</taxon>
        <taxon>Araneus</taxon>
    </lineage>
</organism>
<gene>
    <name evidence="1" type="ORF">AVEN_265748_1</name>
</gene>
<reference evidence="1 2" key="1">
    <citation type="journal article" date="2019" name="Sci. Rep.">
        <title>Orb-weaving spider Araneus ventricosus genome elucidates the spidroin gene catalogue.</title>
        <authorList>
            <person name="Kono N."/>
            <person name="Nakamura H."/>
            <person name="Ohtoshi R."/>
            <person name="Moran D.A.P."/>
            <person name="Shinohara A."/>
            <person name="Yoshida Y."/>
            <person name="Fujiwara M."/>
            <person name="Mori M."/>
            <person name="Tomita M."/>
            <person name="Arakawa K."/>
        </authorList>
    </citation>
    <scope>NUCLEOTIDE SEQUENCE [LARGE SCALE GENOMIC DNA]</scope>
</reference>
<proteinExistence type="predicted"/>
<evidence type="ECO:0000313" key="2">
    <source>
        <dbReference type="Proteomes" id="UP000499080"/>
    </source>
</evidence>
<dbReference type="AlphaFoldDB" id="A0A4Y2VHV5"/>
<protein>
    <submittedName>
        <fullName evidence="1">Uncharacterized protein</fullName>
    </submittedName>
</protein>
<sequence length="90" mass="10704">MNVLFRRYEEGRMEMTFAISPYFWRYRRNYSDDRDCTRASIPFSYLHRFGLCSHDRCVCGDKGNPNHYSTRCQNSFISGSPGLKTFRRGL</sequence>
<dbReference type="EMBL" id="BGPR01047053">
    <property type="protein sequence ID" value="GBO24058.1"/>
    <property type="molecule type" value="Genomic_DNA"/>
</dbReference>
<accession>A0A4Y2VHV5</accession>
<dbReference type="Proteomes" id="UP000499080">
    <property type="component" value="Unassembled WGS sequence"/>
</dbReference>
<comment type="caution">
    <text evidence="1">The sequence shown here is derived from an EMBL/GenBank/DDBJ whole genome shotgun (WGS) entry which is preliminary data.</text>
</comment>
<name>A0A4Y2VHV5_ARAVE</name>
<keyword evidence="2" id="KW-1185">Reference proteome</keyword>